<dbReference type="EMBL" id="GDKF01003333">
    <property type="protein sequence ID" value="JAT75289.1"/>
    <property type="molecule type" value="Transcribed_RNA"/>
</dbReference>
<evidence type="ECO:0000256" key="6">
    <source>
        <dbReference type="ARBA" id="ARBA00023015"/>
    </source>
</evidence>
<dbReference type="GO" id="GO:0008285">
    <property type="term" value="P:negative regulation of cell population proliferation"/>
    <property type="evidence" value="ECO:0007669"/>
    <property type="project" value="TreeGrafter"/>
</dbReference>
<evidence type="ECO:0000256" key="9">
    <source>
        <dbReference type="ARBA" id="ARBA00023242"/>
    </source>
</evidence>
<feature type="compositionally biased region" description="Polar residues" evidence="10">
    <location>
        <begin position="12"/>
        <end position="26"/>
    </location>
</feature>
<dbReference type="GO" id="GO:0045786">
    <property type="term" value="P:negative regulation of cell cycle"/>
    <property type="evidence" value="ECO:0007669"/>
    <property type="project" value="TreeGrafter"/>
</dbReference>
<proteinExistence type="predicted"/>
<keyword evidence="6" id="KW-0805">Transcription regulation</keyword>
<keyword evidence="8" id="KW-0804">Transcription</keyword>
<accession>A0A1D2A7T5</accession>
<dbReference type="GO" id="GO:0000785">
    <property type="term" value="C:chromatin"/>
    <property type="evidence" value="ECO:0007669"/>
    <property type="project" value="TreeGrafter"/>
</dbReference>
<evidence type="ECO:0000256" key="5">
    <source>
        <dbReference type="ARBA" id="ARBA00022853"/>
    </source>
</evidence>
<evidence type="ECO:0000256" key="4">
    <source>
        <dbReference type="ARBA" id="ARBA00022553"/>
    </source>
</evidence>
<keyword evidence="9" id="KW-0539">Nucleus</keyword>
<dbReference type="PANTHER" id="PTHR12693:SF3">
    <property type="entry name" value="MENIN"/>
    <property type="match status" value="1"/>
</dbReference>
<keyword evidence="3" id="KW-0678">Repressor</keyword>
<dbReference type="Pfam" id="PF05053">
    <property type="entry name" value="Menin"/>
    <property type="match status" value="1"/>
</dbReference>
<evidence type="ECO:0000256" key="7">
    <source>
        <dbReference type="ARBA" id="ARBA00023125"/>
    </source>
</evidence>
<dbReference type="GO" id="GO:0006325">
    <property type="term" value="P:chromatin organization"/>
    <property type="evidence" value="ECO:0007669"/>
    <property type="project" value="UniProtKB-KW"/>
</dbReference>
<organism evidence="11">
    <name type="scientific">Auxenochlorella protothecoides</name>
    <name type="common">Green microalga</name>
    <name type="synonym">Chlorella protothecoides</name>
    <dbReference type="NCBI Taxonomy" id="3075"/>
    <lineage>
        <taxon>Eukaryota</taxon>
        <taxon>Viridiplantae</taxon>
        <taxon>Chlorophyta</taxon>
        <taxon>core chlorophytes</taxon>
        <taxon>Trebouxiophyceae</taxon>
        <taxon>Chlorellales</taxon>
        <taxon>Chlorellaceae</taxon>
        <taxon>Auxenochlorella</taxon>
    </lineage>
</organism>
<dbReference type="GO" id="GO:0035097">
    <property type="term" value="C:histone methyltransferase complex"/>
    <property type="evidence" value="ECO:0007669"/>
    <property type="project" value="TreeGrafter"/>
</dbReference>
<evidence type="ECO:0000313" key="11">
    <source>
        <dbReference type="EMBL" id="JAT75289.1"/>
    </source>
</evidence>
<comment type="subcellular location">
    <subcellularLocation>
        <location evidence="1">Nucleus</location>
    </subcellularLocation>
</comment>
<evidence type="ECO:0000256" key="10">
    <source>
        <dbReference type="SAM" id="MobiDB-lite"/>
    </source>
</evidence>
<name>A0A1D2A7T5_AUXPR</name>
<dbReference type="PANTHER" id="PTHR12693">
    <property type="entry name" value="MENIN"/>
    <property type="match status" value="1"/>
</dbReference>
<dbReference type="GO" id="GO:0000976">
    <property type="term" value="F:transcription cis-regulatory region binding"/>
    <property type="evidence" value="ECO:0007669"/>
    <property type="project" value="TreeGrafter"/>
</dbReference>
<dbReference type="AlphaFoldDB" id="A0A1D2A7T5"/>
<evidence type="ECO:0000256" key="1">
    <source>
        <dbReference type="ARBA" id="ARBA00004123"/>
    </source>
</evidence>
<evidence type="ECO:0000256" key="2">
    <source>
        <dbReference type="ARBA" id="ARBA00021162"/>
    </source>
</evidence>
<keyword evidence="7" id="KW-0238">DNA-binding</keyword>
<dbReference type="GO" id="GO:0000403">
    <property type="term" value="F:Y-form DNA binding"/>
    <property type="evidence" value="ECO:0007669"/>
    <property type="project" value="TreeGrafter"/>
</dbReference>
<keyword evidence="4" id="KW-0597">Phosphoprotein</keyword>
<gene>
    <name evidence="11" type="ORF">g.12873</name>
</gene>
<reference evidence="11" key="1">
    <citation type="submission" date="2015-08" db="EMBL/GenBank/DDBJ databases">
        <authorList>
            <person name="Babu N.S."/>
            <person name="Beckwith C.J."/>
            <person name="Beseler K.G."/>
            <person name="Brison A."/>
            <person name="Carone J.V."/>
            <person name="Caskin T.P."/>
            <person name="Diamond M."/>
            <person name="Durham M.E."/>
            <person name="Foxe J.M."/>
            <person name="Go M."/>
            <person name="Henderson B.A."/>
            <person name="Jones I.B."/>
            <person name="McGettigan J.A."/>
            <person name="Micheletti S.J."/>
            <person name="Nasrallah M.E."/>
            <person name="Ortiz D."/>
            <person name="Piller C.R."/>
            <person name="Privatt S.R."/>
            <person name="Schneider S.L."/>
            <person name="Sharp S."/>
            <person name="Smith T.C."/>
            <person name="Stanton J.D."/>
            <person name="Ullery H.E."/>
            <person name="Wilson R.J."/>
            <person name="Serrano M.G."/>
            <person name="Buck G."/>
            <person name="Lee V."/>
            <person name="Wang Y."/>
            <person name="Carvalho R."/>
            <person name="Voegtly L."/>
            <person name="Shi R."/>
            <person name="Duckworth R."/>
            <person name="Johnson A."/>
            <person name="Loviza R."/>
            <person name="Walstead R."/>
            <person name="Shah Z."/>
            <person name="Kiflezghi M."/>
            <person name="Wade K."/>
            <person name="Ball S.L."/>
            <person name="Bradley K.W."/>
            <person name="Asai D.J."/>
            <person name="Bowman C.A."/>
            <person name="Russell D.A."/>
            <person name="Pope W.H."/>
            <person name="Jacobs-Sera D."/>
            <person name="Hendrix R.W."/>
            <person name="Hatfull G.F."/>
        </authorList>
    </citation>
    <scope>NUCLEOTIDE SEQUENCE</scope>
</reference>
<feature type="compositionally biased region" description="Basic and acidic residues" evidence="10">
    <location>
        <begin position="1"/>
        <end position="10"/>
    </location>
</feature>
<evidence type="ECO:0000256" key="3">
    <source>
        <dbReference type="ARBA" id="ARBA00022491"/>
    </source>
</evidence>
<feature type="region of interest" description="Disordered" evidence="10">
    <location>
        <begin position="1"/>
        <end position="40"/>
    </location>
</feature>
<keyword evidence="5" id="KW-0156">Chromatin regulator</keyword>
<protein>
    <recommendedName>
        <fullName evidence="2">Menin</fullName>
    </recommendedName>
</protein>
<sequence length="592" mass="62728">MADDGQRPDPLESNTTMCSELSTSHDLPSGNPPAGTLEQSPLEIPPYILNPAEEGPQYALLLRDWIAEELQADAHSPLRVSLALGAVEAAFTATDGALLTASDLPALVATRAKIFQAWVSDVLLPRLESTQTPREKVQAAAAAVWTMLAAGSYSKDVLHAQHLHSFVALLTSSGGVKSAAKRQLDCAGVVITVYAACEVLAARHGHADLCGVRVQVSEDHCWLSLDGSGRRDAAVELTTSNAALRGLAPGAEAWSGWLYAGGRAHTLTQRQVIASLVVSVDPTVVNGRAKKVSGQLAGLQLLLLRQLQAAEAAMYPAAVCALAAVQQERLDSALEKALERGQGVAAFCAQFEREIAMAQSSLEGAIYACAGAPPSSGLGKMRVADQSAELQASDWILEAGDASWNWYPFSCYAEASLGYVEAMAGADGSALQENVPSHFQLGLCALAAGGRVLAKYRHAPTDDQLYKDIDELLRTVKSAADAAILHIDASALLTPLAVEHLLRFLDGLCLYYSGKPKPATWVATLLKVLASATPEARQTGASRAAAAMQSPTMRASMGLWWELKPRLLKPLFEAGESEGEGARRVKRARVVD</sequence>
<evidence type="ECO:0000256" key="8">
    <source>
        <dbReference type="ARBA" id="ARBA00023163"/>
    </source>
</evidence>
<dbReference type="InterPro" id="IPR007747">
    <property type="entry name" value="Menin"/>
</dbReference>
<dbReference type="GO" id="GO:0006357">
    <property type="term" value="P:regulation of transcription by RNA polymerase II"/>
    <property type="evidence" value="ECO:0007669"/>
    <property type="project" value="TreeGrafter"/>
</dbReference>
<dbReference type="GO" id="GO:0003682">
    <property type="term" value="F:chromatin binding"/>
    <property type="evidence" value="ECO:0007669"/>
    <property type="project" value="TreeGrafter"/>
</dbReference>